<evidence type="ECO:0000256" key="9">
    <source>
        <dbReference type="ARBA" id="ARBA00022786"/>
    </source>
</evidence>
<dbReference type="GO" id="GO:0005789">
    <property type="term" value="C:endoplasmic reticulum membrane"/>
    <property type="evidence" value="ECO:0007669"/>
    <property type="project" value="TreeGrafter"/>
</dbReference>
<dbReference type="InterPro" id="IPR056521">
    <property type="entry name" value="MARCHF6-like_C"/>
</dbReference>
<feature type="compositionally biased region" description="Polar residues" evidence="14">
    <location>
        <begin position="564"/>
        <end position="591"/>
    </location>
</feature>
<keyword evidence="10" id="KW-0862">Zinc</keyword>
<evidence type="ECO:0000256" key="4">
    <source>
        <dbReference type="ARBA" id="ARBA00012483"/>
    </source>
</evidence>
<feature type="region of interest" description="Disordered" evidence="14">
    <location>
        <begin position="514"/>
        <end position="777"/>
    </location>
</feature>
<dbReference type="SMART" id="SM00744">
    <property type="entry name" value="RINGv"/>
    <property type="match status" value="1"/>
</dbReference>
<evidence type="ECO:0000256" key="15">
    <source>
        <dbReference type="SAM" id="Phobius"/>
    </source>
</evidence>
<keyword evidence="7" id="KW-0479">Metal-binding</keyword>
<keyword evidence="9" id="KW-0833">Ubl conjugation pathway</keyword>
<evidence type="ECO:0000256" key="12">
    <source>
        <dbReference type="ARBA" id="ARBA00023136"/>
    </source>
</evidence>
<dbReference type="InterPro" id="IPR011016">
    <property type="entry name" value="Znf_RING-CH"/>
</dbReference>
<evidence type="ECO:0000256" key="6">
    <source>
        <dbReference type="ARBA" id="ARBA00022692"/>
    </source>
</evidence>
<feature type="compositionally biased region" description="Acidic residues" evidence="14">
    <location>
        <begin position="624"/>
        <end position="635"/>
    </location>
</feature>
<comment type="catalytic activity">
    <reaction evidence="1">
        <text>S-ubiquitinyl-[E2 ubiquitin-conjugating enzyme]-L-cysteine + [acceptor protein]-L-lysine = [E2 ubiquitin-conjugating enzyme]-L-cysteine + N(6)-ubiquitinyl-[acceptor protein]-L-lysine.</text>
        <dbReference type="EC" id="2.3.2.27"/>
    </reaction>
</comment>
<feature type="compositionally biased region" description="Low complexity" evidence="14">
    <location>
        <begin position="717"/>
        <end position="728"/>
    </location>
</feature>
<dbReference type="OrthoDB" id="264354at2759"/>
<feature type="region of interest" description="Disordered" evidence="14">
    <location>
        <begin position="432"/>
        <end position="468"/>
    </location>
</feature>
<feature type="transmembrane region" description="Helical" evidence="15">
    <location>
        <begin position="1104"/>
        <end position="1127"/>
    </location>
</feature>
<dbReference type="GO" id="GO:0061630">
    <property type="term" value="F:ubiquitin protein ligase activity"/>
    <property type="evidence" value="ECO:0007669"/>
    <property type="project" value="UniProtKB-EC"/>
</dbReference>
<evidence type="ECO:0000256" key="5">
    <source>
        <dbReference type="ARBA" id="ARBA00022679"/>
    </source>
</evidence>
<organism evidence="17 18">
    <name type="scientific">Pseudozyma flocculosa</name>
    <dbReference type="NCBI Taxonomy" id="84751"/>
    <lineage>
        <taxon>Eukaryota</taxon>
        <taxon>Fungi</taxon>
        <taxon>Dikarya</taxon>
        <taxon>Basidiomycota</taxon>
        <taxon>Ustilaginomycotina</taxon>
        <taxon>Ustilaginomycetes</taxon>
        <taxon>Ustilaginales</taxon>
        <taxon>Ustilaginaceae</taxon>
        <taxon>Pseudozyma</taxon>
    </lineage>
</organism>
<keyword evidence="18" id="KW-1185">Reference proteome</keyword>
<evidence type="ECO:0000256" key="10">
    <source>
        <dbReference type="ARBA" id="ARBA00022833"/>
    </source>
</evidence>
<feature type="compositionally biased region" description="Low complexity" evidence="14">
    <location>
        <begin position="1787"/>
        <end position="1800"/>
    </location>
</feature>
<dbReference type="CDD" id="cd16702">
    <property type="entry name" value="RING_CH-C4HC3_MARCH6"/>
    <property type="match status" value="1"/>
</dbReference>
<evidence type="ECO:0000256" key="3">
    <source>
        <dbReference type="ARBA" id="ARBA00004906"/>
    </source>
</evidence>
<dbReference type="Proteomes" id="UP000323386">
    <property type="component" value="Unassembled WGS sequence"/>
</dbReference>
<feature type="compositionally biased region" description="Low complexity" evidence="14">
    <location>
        <begin position="1766"/>
        <end position="1780"/>
    </location>
</feature>
<evidence type="ECO:0000259" key="16">
    <source>
        <dbReference type="PROSITE" id="PS51292"/>
    </source>
</evidence>
<evidence type="ECO:0000256" key="7">
    <source>
        <dbReference type="ARBA" id="ARBA00022723"/>
    </source>
</evidence>
<dbReference type="SUPFAM" id="SSF57850">
    <property type="entry name" value="RING/U-box"/>
    <property type="match status" value="1"/>
</dbReference>
<feature type="transmembrane region" description="Helical" evidence="15">
    <location>
        <begin position="1446"/>
        <end position="1474"/>
    </location>
</feature>
<keyword evidence="11 15" id="KW-1133">Transmembrane helix</keyword>
<keyword evidence="8" id="KW-0863">Zinc-finger</keyword>
<feature type="compositionally biased region" description="Polar residues" evidence="14">
    <location>
        <begin position="660"/>
        <end position="669"/>
    </location>
</feature>
<evidence type="ECO:0000313" key="18">
    <source>
        <dbReference type="Proteomes" id="UP000323386"/>
    </source>
</evidence>
<evidence type="ECO:0000256" key="8">
    <source>
        <dbReference type="ARBA" id="ARBA00022771"/>
    </source>
</evidence>
<dbReference type="PANTHER" id="PTHR13145">
    <property type="entry name" value="SSM4 PROTEIN"/>
    <property type="match status" value="1"/>
</dbReference>
<evidence type="ECO:0000256" key="14">
    <source>
        <dbReference type="SAM" id="MobiDB-lite"/>
    </source>
</evidence>
<evidence type="ECO:0000256" key="2">
    <source>
        <dbReference type="ARBA" id="ARBA00004141"/>
    </source>
</evidence>
<feature type="transmembrane region" description="Helical" evidence="15">
    <location>
        <begin position="1218"/>
        <end position="1239"/>
    </location>
</feature>
<feature type="transmembrane region" description="Helical" evidence="15">
    <location>
        <begin position="1494"/>
        <end position="1515"/>
    </location>
</feature>
<feature type="compositionally biased region" description="Basic and acidic residues" evidence="14">
    <location>
        <begin position="613"/>
        <end position="623"/>
    </location>
</feature>
<accession>A0A5C3EXG4</accession>
<feature type="transmembrane region" description="Helical" evidence="15">
    <location>
        <begin position="1147"/>
        <end position="1168"/>
    </location>
</feature>
<comment type="subcellular location">
    <subcellularLocation>
        <location evidence="2">Membrane</location>
        <topology evidence="2">Multi-pass membrane protein</topology>
    </subcellularLocation>
</comment>
<evidence type="ECO:0000256" key="11">
    <source>
        <dbReference type="ARBA" id="ARBA00022989"/>
    </source>
</evidence>
<dbReference type="Pfam" id="PF23113">
    <property type="entry name" value="MARCHF6_C"/>
    <property type="match status" value="1"/>
</dbReference>
<dbReference type="EC" id="2.3.2.27" evidence="4"/>
<reference evidence="17 18" key="1">
    <citation type="submission" date="2018-03" db="EMBL/GenBank/DDBJ databases">
        <authorList>
            <person name="Guldener U."/>
        </authorList>
    </citation>
    <scope>NUCLEOTIDE SEQUENCE [LARGE SCALE GENOMIC DNA]</scope>
    <source>
        <strain evidence="17 18">DAOM196992</strain>
    </source>
</reference>
<feature type="domain" description="RING-CH-type" evidence="16">
    <location>
        <begin position="2"/>
        <end position="63"/>
    </location>
</feature>
<dbReference type="GO" id="GO:0008270">
    <property type="term" value="F:zinc ion binding"/>
    <property type="evidence" value="ECO:0007669"/>
    <property type="project" value="UniProtKB-KW"/>
</dbReference>
<feature type="coiled-coil region" evidence="13">
    <location>
        <begin position="269"/>
        <end position="296"/>
    </location>
</feature>
<comment type="pathway">
    <text evidence="3">Protein modification; protein ubiquitination.</text>
</comment>
<dbReference type="EMBL" id="OOIP01000004">
    <property type="protein sequence ID" value="SPO36296.1"/>
    <property type="molecule type" value="Genomic_DNA"/>
</dbReference>
<feature type="compositionally biased region" description="Polar residues" evidence="14">
    <location>
        <begin position="434"/>
        <end position="445"/>
    </location>
</feature>
<dbReference type="FunFam" id="3.30.40.10:FF:000287">
    <property type="entry name" value="RING finger membrane protein"/>
    <property type="match status" value="1"/>
</dbReference>
<dbReference type="InterPro" id="IPR013083">
    <property type="entry name" value="Znf_RING/FYVE/PHD"/>
</dbReference>
<sequence>MDDPDEGDSCRICRCPAEPDQPLYHPCKCAGSIRFCHQDCLVEWLKHSRKKYCELCHHSFVFHKRYRSDMPADGRLPSYLYLRRSLRQSADLVLLAGRALLVAFTWLGVLPLININVWRFLFWFADVAAWLAVSELSPLGPFGRGVDAPAPAWASSAAAGRNSTSAPVGAGSSAPSAHTASSAGQAAGHGFAQLLTKPKLKAFAKSLAQDCFEGQIVTCVIVVAFVAIFLLREWILQNAPQQLDAIAPQVGGGLDQGGRVPGPPDPRRAAALTARAQQLERDLTAVEAEQIAVEQMPNDTLEARRAAQARAGHVCLRLAQISEDVDEVVDELNALLGRPRDEEQRQLRARRVAHLRSYSQRIERMDRLEADMDRLEAEQQALERMPLGTVEEIGRALAAQAALGLELQRIKNDNRELRAEHDARLLAARATLAQSTSGGPASDSNPAGEGGAVPEGTESGEEQPKTAEELRRIRLRRFEPTAAPGPATPALTSVDAKVEGVAGPGFRFDFDTAEVEDDSSSGRKAAAAPLAPEERASHPAAVDAGGSPSWPSWGGSTESSTPSRNSIIMTDGNAASLSVPSWQEGSSSQASPPAEADVDGLNGSASLGPSAPRADKGKARALDDDAADGQAEESTAEVKGAADAAVSAEAVEAAPDGAPNTASGSSPTGAKSGLESTAALDAKASTMEATRKVEPAAAGTGEGQQGKTAATKSSEPDVAATSDDAAVAQEGEAGSTEHVDTQTAVATPDAAVPGPQTTPVAAAADAAAEGDSVEGGMPETVAADDDDPVEVALRQAAANAAANANIVAIADAEVRPRANAEVQPHDLDDAADDDNVGLFLDEEIDSFMEALGMRGPMFALVQNLLLMVVVCNFAILFFVAVPFFVGKVLGPGTRLLTLAALPVKLLRHVTDPVFDAIIRLASQHVWPWLSSLRSAASSSSSLASATGGSPASTSALRFLWGHSDSGSTAATSSGQGWLGSVVQRLCSTPVAPSDVAAILHRYQADVKIALRAGAAWPLEALGTLFWDAVQKVDLKTMSSSSSDRALCVGLGHAYCLAALGIYKRVARPGASSPLQQQHLQQQHLQQQPAAEEPALRLIVDQLLLILKVVGFLFVELVFFPLGCGLLLDVCLMPLFGDPTPSGWLERARFAPFAFGFTRWMGGTVYMFLFAQYVHTTRGVLRPGVLCWIRDPNDPGFHPIKDILSKPTLTQLRKIGASAVMYAGILVASVGFNTYFLRYALGSTGVLPLRWKPLEPLSEVPFDLLAVHLVVPWLGAKLDGEAAFSGALRWWWTSAARAMRLSTYLVGGDHPEERGHHVARTWTAWLLQRRANRIGVAAMATVAAQRGFVPGDDKGDGAGDGQLFGQPPVIDRQAGVDFYLDGGYCRVPGDDKAVTTGPLIIPVKPDGSALDERGAEAIHQQEEAARGKTPKPSYVTLYMPPHFRARLTVLLTLLWLSHCAAMMLALAVPLSLGRAGCSLLASLVGADILREPHDFYAFCLGSAAVVAPIWLARGMCRLYRRAKLRAAAADSQPKASRPLAFVAVSLARRTARLGRVAVLGLGLGVVVPLMVGMTINQYLIVPLRFARDAVPEVDVWQTWALGLVECKLALKALESRPAPAWRPLKRVVDGYNSVRAGGLRRPAIVRAYRDVVLPIAGGCQMLLLLPVLVADVALRLLAYAGQQRRGAGAAPVERTAAEEQAALRIVYGVVLCLFAAIQARNAVRRRMAAWTDVLKDEEFLESTELKNYQPPAFTARQARAWDRDSVARASDSPSPSSSPSSSAPPSPQLDAADADASASAPGGSQYEAEGPLPDVLLR</sequence>
<feature type="transmembrane region" description="Helical" evidence="15">
    <location>
        <begin position="1555"/>
        <end position="1574"/>
    </location>
</feature>
<evidence type="ECO:0000256" key="1">
    <source>
        <dbReference type="ARBA" id="ARBA00000900"/>
    </source>
</evidence>
<protein>
    <recommendedName>
        <fullName evidence="4">RING-type E3 ubiquitin transferase</fullName>
        <ecNumber evidence="4">2.3.2.27</ecNumber>
    </recommendedName>
</protein>
<feature type="compositionally biased region" description="Low complexity" evidence="14">
    <location>
        <begin position="637"/>
        <end position="654"/>
    </location>
</feature>
<feature type="coiled-coil region" evidence="13">
    <location>
        <begin position="358"/>
        <end position="420"/>
    </location>
</feature>
<dbReference type="Gene3D" id="3.30.40.10">
    <property type="entry name" value="Zinc/RING finger domain, C3HC4 (zinc finger)"/>
    <property type="match status" value="1"/>
</dbReference>
<name>A0A5C3EXG4_9BASI</name>
<keyword evidence="13" id="KW-0175">Coiled coil</keyword>
<feature type="compositionally biased region" description="Low complexity" evidence="14">
    <location>
        <begin position="545"/>
        <end position="563"/>
    </location>
</feature>
<dbReference type="PANTHER" id="PTHR13145:SF0">
    <property type="entry name" value="E3 UBIQUITIN-PROTEIN LIGASE MARCHF6"/>
    <property type="match status" value="1"/>
</dbReference>
<keyword evidence="6 15" id="KW-0812">Transmembrane</keyword>
<proteinExistence type="predicted"/>
<evidence type="ECO:0000256" key="13">
    <source>
        <dbReference type="SAM" id="Coils"/>
    </source>
</evidence>
<dbReference type="Pfam" id="PF12906">
    <property type="entry name" value="RINGv"/>
    <property type="match status" value="1"/>
</dbReference>
<dbReference type="PROSITE" id="PS51292">
    <property type="entry name" value="ZF_RING_CH"/>
    <property type="match status" value="1"/>
</dbReference>
<feature type="region of interest" description="Disordered" evidence="14">
    <location>
        <begin position="1758"/>
        <end position="1817"/>
    </location>
</feature>
<keyword evidence="5" id="KW-0808">Transferase</keyword>
<evidence type="ECO:0000313" key="17">
    <source>
        <dbReference type="EMBL" id="SPO36296.1"/>
    </source>
</evidence>
<feature type="transmembrane region" description="Helical" evidence="15">
    <location>
        <begin position="864"/>
        <end position="885"/>
    </location>
</feature>
<feature type="transmembrane region" description="Helical" evidence="15">
    <location>
        <begin position="92"/>
        <end position="109"/>
    </location>
</feature>
<keyword evidence="12 15" id="KW-0472">Membrane</keyword>
<gene>
    <name evidence="17" type="ORF">PSFLO_01767</name>
</gene>
<dbReference type="GO" id="GO:0036503">
    <property type="term" value="P:ERAD pathway"/>
    <property type="evidence" value="ECO:0007669"/>
    <property type="project" value="TreeGrafter"/>
</dbReference>